<evidence type="ECO:0000313" key="1">
    <source>
        <dbReference type="EMBL" id="KAI5083103.1"/>
    </source>
</evidence>
<accession>A0A9D4VCK2</accession>
<sequence length="81" mass="8932">MQSRATISESQVNEAYLCHSYDNHASKGAHEIAPGFVLLSIGLKIFGLSLAIVEPRLSLWNALSWIALIGCKETMSYFQCT</sequence>
<comment type="caution">
    <text evidence="1">The sequence shown here is derived from an EMBL/GenBank/DDBJ whole genome shotgun (WGS) entry which is preliminary data.</text>
</comment>
<name>A0A9D4VCK2_ADICA</name>
<proteinExistence type="predicted"/>
<reference evidence="1" key="1">
    <citation type="submission" date="2021-01" db="EMBL/GenBank/DDBJ databases">
        <title>Adiantum capillus-veneris genome.</title>
        <authorList>
            <person name="Fang Y."/>
            <person name="Liao Q."/>
        </authorList>
    </citation>
    <scope>NUCLEOTIDE SEQUENCE</scope>
    <source>
        <strain evidence="1">H3</strain>
        <tissue evidence="1">Leaf</tissue>
    </source>
</reference>
<evidence type="ECO:0000313" key="2">
    <source>
        <dbReference type="Proteomes" id="UP000886520"/>
    </source>
</evidence>
<dbReference type="Proteomes" id="UP000886520">
    <property type="component" value="Chromosome 3"/>
</dbReference>
<keyword evidence="2" id="KW-1185">Reference proteome</keyword>
<dbReference type="EMBL" id="JABFUD020000002">
    <property type="protein sequence ID" value="KAI5083103.1"/>
    <property type="molecule type" value="Genomic_DNA"/>
</dbReference>
<dbReference type="AlphaFoldDB" id="A0A9D4VCK2"/>
<gene>
    <name evidence="1" type="ORF">GOP47_0002846</name>
</gene>
<organism evidence="1 2">
    <name type="scientific">Adiantum capillus-veneris</name>
    <name type="common">Maidenhair fern</name>
    <dbReference type="NCBI Taxonomy" id="13818"/>
    <lineage>
        <taxon>Eukaryota</taxon>
        <taxon>Viridiplantae</taxon>
        <taxon>Streptophyta</taxon>
        <taxon>Embryophyta</taxon>
        <taxon>Tracheophyta</taxon>
        <taxon>Polypodiopsida</taxon>
        <taxon>Polypodiidae</taxon>
        <taxon>Polypodiales</taxon>
        <taxon>Pteridineae</taxon>
        <taxon>Pteridaceae</taxon>
        <taxon>Vittarioideae</taxon>
        <taxon>Adiantum</taxon>
    </lineage>
</organism>
<protein>
    <submittedName>
        <fullName evidence="1">Uncharacterized protein</fullName>
    </submittedName>
</protein>